<dbReference type="EMBL" id="BMXA01000002">
    <property type="protein sequence ID" value="GHA09061.1"/>
    <property type="molecule type" value="Genomic_DNA"/>
</dbReference>
<keyword evidence="3" id="KW-1185">Reference proteome</keyword>
<name>A0A918RTB6_9GAMM</name>
<dbReference type="InterPro" id="IPR032314">
    <property type="entry name" value="DUF4845"/>
</dbReference>
<dbReference type="Proteomes" id="UP000614811">
    <property type="component" value="Unassembled WGS sequence"/>
</dbReference>
<gene>
    <name evidence="2" type="ORF">GCM10008090_18750</name>
</gene>
<comment type="caution">
    <text evidence="2">The sequence shown here is derived from an EMBL/GenBank/DDBJ whole genome shotgun (WGS) entry which is preliminary data.</text>
</comment>
<organism evidence="2 3">
    <name type="scientific">Arenicella chitinivorans</name>
    <dbReference type="NCBI Taxonomy" id="1329800"/>
    <lineage>
        <taxon>Bacteria</taxon>
        <taxon>Pseudomonadati</taxon>
        <taxon>Pseudomonadota</taxon>
        <taxon>Gammaproteobacteria</taxon>
        <taxon>Arenicellales</taxon>
        <taxon>Arenicellaceae</taxon>
        <taxon>Arenicella</taxon>
    </lineage>
</organism>
<proteinExistence type="predicted"/>
<reference evidence="2" key="2">
    <citation type="submission" date="2020-09" db="EMBL/GenBank/DDBJ databases">
        <authorList>
            <person name="Sun Q."/>
            <person name="Kim S."/>
        </authorList>
    </citation>
    <scope>NUCLEOTIDE SEQUENCE</scope>
    <source>
        <strain evidence="2">KCTC 12711</strain>
    </source>
</reference>
<evidence type="ECO:0008006" key="4">
    <source>
        <dbReference type="Google" id="ProtNLM"/>
    </source>
</evidence>
<evidence type="ECO:0000256" key="1">
    <source>
        <dbReference type="SAM" id="Phobius"/>
    </source>
</evidence>
<keyword evidence="1" id="KW-0812">Transmembrane</keyword>
<accession>A0A918RTB6</accession>
<sequence>MQTMTRQKPMVRFSRQAGWTFWSLAFTMGVILFFAYVGMQLVPVYSTNQNIRNAMIVAVEGSDLRTVSRGQIIERMKRQLYMDSSHEALDYKNDLKVKRSRNRFTVEADYEAKVPLFSNLSVTVDFNPIVDCDLNGRCEK</sequence>
<reference evidence="2" key="1">
    <citation type="journal article" date="2014" name="Int. J. Syst. Evol. Microbiol.">
        <title>Complete genome sequence of Corynebacterium casei LMG S-19264T (=DSM 44701T), isolated from a smear-ripened cheese.</title>
        <authorList>
            <consortium name="US DOE Joint Genome Institute (JGI-PGF)"/>
            <person name="Walter F."/>
            <person name="Albersmeier A."/>
            <person name="Kalinowski J."/>
            <person name="Ruckert C."/>
        </authorList>
    </citation>
    <scope>NUCLEOTIDE SEQUENCE</scope>
    <source>
        <strain evidence="2">KCTC 12711</strain>
    </source>
</reference>
<keyword evidence="1" id="KW-1133">Transmembrane helix</keyword>
<evidence type="ECO:0000313" key="2">
    <source>
        <dbReference type="EMBL" id="GHA09061.1"/>
    </source>
</evidence>
<protein>
    <recommendedName>
        <fullName evidence="4">DUF4845 domain-containing protein</fullName>
    </recommendedName>
</protein>
<evidence type="ECO:0000313" key="3">
    <source>
        <dbReference type="Proteomes" id="UP000614811"/>
    </source>
</evidence>
<feature type="transmembrane region" description="Helical" evidence="1">
    <location>
        <begin position="21"/>
        <end position="42"/>
    </location>
</feature>
<dbReference type="Pfam" id="PF16137">
    <property type="entry name" value="DUF4845"/>
    <property type="match status" value="1"/>
</dbReference>
<dbReference type="RefSeq" id="WP_189400126.1">
    <property type="nucleotide sequence ID" value="NZ_BMXA01000002.1"/>
</dbReference>
<dbReference type="AlphaFoldDB" id="A0A918RTB6"/>
<keyword evidence="1" id="KW-0472">Membrane</keyword>